<dbReference type="Gene3D" id="3.30.450.30">
    <property type="entry name" value="Dynein light chain 2a, cytoplasmic"/>
    <property type="match status" value="1"/>
</dbReference>
<dbReference type="eggNOG" id="COG2018">
    <property type="taxonomic scope" value="Bacteria"/>
</dbReference>
<dbReference type="PANTHER" id="PTHR36222:SF1">
    <property type="entry name" value="SERINE PROTEASE INHIBITOR RV3364C"/>
    <property type="match status" value="1"/>
</dbReference>
<dbReference type="PANTHER" id="PTHR36222">
    <property type="entry name" value="SERINE PROTEASE INHIBITOR RV3364C"/>
    <property type="match status" value="1"/>
</dbReference>
<sequence>MNIDHGSDVTRPLDWLVSNFAREVPGVSHAVLVSADGLLMAASAHLPVDRAEQLAAVTSGLASLSNGVSQLFEGGGVLQSVVEMQHGYLLLMSVGDGSHLAALTASECDIGQVGYEMALLVDRVGASVEATPRIGLGS</sequence>
<dbReference type="Proteomes" id="UP000042997">
    <property type="component" value="Unassembled WGS sequence"/>
</dbReference>
<evidence type="ECO:0000313" key="2">
    <source>
        <dbReference type="Proteomes" id="UP000042997"/>
    </source>
</evidence>
<protein>
    <submittedName>
        <fullName evidence="1">Uncharacterized protein</fullName>
    </submittedName>
</protein>
<dbReference type="AlphaFoldDB" id="A0A098BNY1"/>
<dbReference type="RefSeq" id="WP_003936637.1">
    <property type="nucleotide sequence ID" value="NZ_CP023714.1"/>
</dbReference>
<dbReference type="OrthoDB" id="5187023at2"/>
<reference evidence="1 2" key="1">
    <citation type="journal article" date="2014" name="Genome Announc.">
        <title>Draft Genome Sequence of Propane- and Butane-Oxidizing Actinobacterium Rhodococcus ruber IEGM 231.</title>
        <authorList>
            <person name="Ivshina I.B."/>
            <person name="Kuyukina M.S."/>
            <person name="Krivoruchko A.V."/>
            <person name="Barbe V."/>
            <person name="Fischer C."/>
        </authorList>
    </citation>
    <scope>NUCLEOTIDE SEQUENCE [LARGE SCALE GENOMIC DNA]</scope>
</reference>
<dbReference type="SUPFAM" id="SSF103196">
    <property type="entry name" value="Roadblock/LC7 domain"/>
    <property type="match status" value="1"/>
</dbReference>
<accession>A0A098BNY1</accession>
<dbReference type="InterPro" id="IPR004942">
    <property type="entry name" value="Roadblock/LAMTOR2_dom"/>
</dbReference>
<organism evidence="1 2">
    <name type="scientific">Rhodococcus ruber</name>
    <dbReference type="NCBI Taxonomy" id="1830"/>
    <lineage>
        <taxon>Bacteria</taxon>
        <taxon>Bacillati</taxon>
        <taxon>Actinomycetota</taxon>
        <taxon>Actinomycetes</taxon>
        <taxon>Mycobacteriales</taxon>
        <taxon>Nocardiaceae</taxon>
        <taxon>Rhodococcus</taxon>
    </lineage>
</organism>
<evidence type="ECO:0000313" key="1">
    <source>
        <dbReference type="EMBL" id="CDZ89957.1"/>
    </source>
</evidence>
<dbReference type="EMBL" id="CCSD01000071">
    <property type="protein sequence ID" value="CDZ89957.1"/>
    <property type="molecule type" value="Genomic_DNA"/>
</dbReference>
<dbReference type="KEGG" id="rrz:CS378_16115"/>
<dbReference type="SMART" id="SM00960">
    <property type="entry name" value="Robl_LC7"/>
    <property type="match status" value="1"/>
</dbReference>
<name>A0A098BNY1_9NOCA</name>
<dbReference type="InterPro" id="IPR053141">
    <property type="entry name" value="Mycobact_SerProt_Inhib_Rv3364c"/>
</dbReference>
<dbReference type="Pfam" id="PF03259">
    <property type="entry name" value="Robl_LC7"/>
    <property type="match status" value="1"/>
</dbReference>
<proteinExistence type="predicted"/>
<gene>
    <name evidence="1" type="ORF">RHRU231_590016</name>
</gene>
<dbReference type="GeneID" id="66833496"/>